<dbReference type="EMBL" id="CP022163">
    <property type="protein sequence ID" value="ATB28835.1"/>
    <property type="molecule type" value="Genomic_DNA"/>
</dbReference>
<dbReference type="PROSITE" id="PS51101">
    <property type="entry name" value="PTS_EIIB_TYPE_4"/>
    <property type="match status" value="1"/>
</dbReference>
<dbReference type="GO" id="GO:0008982">
    <property type="term" value="F:protein-N(PI)-phosphohistidine-sugar phosphotransferase activity"/>
    <property type="evidence" value="ECO:0007669"/>
    <property type="project" value="InterPro"/>
</dbReference>
<accession>A0A250IAQ3</accession>
<dbReference type="KEGG" id="mbd:MEBOL_002284"/>
<dbReference type="InterPro" id="IPR036667">
    <property type="entry name" value="PTS_IIB_sorbose-sp_sf"/>
</dbReference>
<dbReference type="GO" id="GO:0005737">
    <property type="term" value="C:cytoplasm"/>
    <property type="evidence" value="ECO:0007669"/>
    <property type="project" value="UniProtKB-SubCell"/>
</dbReference>
<keyword evidence="7" id="KW-0418">Kinase</keyword>
<dbReference type="AlphaFoldDB" id="A0A250IAQ3"/>
<keyword evidence="10" id="KW-1185">Reference proteome</keyword>
<evidence type="ECO:0000256" key="5">
    <source>
        <dbReference type="ARBA" id="ARBA00022679"/>
    </source>
</evidence>
<proteinExistence type="predicted"/>
<keyword evidence="5" id="KW-0808">Transferase</keyword>
<dbReference type="RefSeq" id="WP_095977476.1">
    <property type="nucleotide sequence ID" value="NZ_CP022163.1"/>
</dbReference>
<dbReference type="SUPFAM" id="SSF52728">
    <property type="entry name" value="PTS IIb component"/>
    <property type="match status" value="1"/>
</dbReference>
<evidence type="ECO:0000259" key="8">
    <source>
        <dbReference type="PROSITE" id="PS51101"/>
    </source>
</evidence>
<dbReference type="Proteomes" id="UP000217289">
    <property type="component" value="Chromosome"/>
</dbReference>
<evidence type="ECO:0000256" key="7">
    <source>
        <dbReference type="ARBA" id="ARBA00022777"/>
    </source>
</evidence>
<evidence type="ECO:0000256" key="6">
    <source>
        <dbReference type="ARBA" id="ARBA00022683"/>
    </source>
</evidence>
<sequence length="160" mass="17385">MITLVRVDNRLIHGQVVEAWLPHLKVSRVVVADDEAASSPLVRAAMALAVPSAIEVLILPLSQVDFASLSRDSLKTLVLLRDVAAAPFCQGQGLKLEHLNLGNVHFGTGRKQVSPSVFLTEDELRTLARLGAEGVRVEARAVPSEKPVELAELQERWGRA</sequence>
<keyword evidence="4" id="KW-0762">Sugar transport</keyword>
<evidence type="ECO:0000256" key="1">
    <source>
        <dbReference type="ARBA" id="ARBA00004496"/>
    </source>
</evidence>
<dbReference type="GO" id="GO:0016301">
    <property type="term" value="F:kinase activity"/>
    <property type="evidence" value="ECO:0007669"/>
    <property type="project" value="UniProtKB-KW"/>
</dbReference>
<dbReference type="Gene3D" id="3.40.35.10">
    <property type="entry name" value="Phosphotransferase system, sorbose subfamily IIB component"/>
    <property type="match status" value="1"/>
</dbReference>
<keyword evidence="6" id="KW-0598">Phosphotransferase system</keyword>
<dbReference type="Pfam" id="PF03830">
    <property type="entry name" value="PTSIIB_sorb"/>
    <property type="match status" value="1"/>
</dbReference>
<name>A0A250IAQ3_9BACT</name>
<feature type="domain" description="PTS EIIB type-4" evidence="8">
    <location>
        <begin position="1"/>
        <end position="160"/>
    </location>
</feature>
<protein>
    <submittedName>
        <fullName evidence="9">PTS mannose IIB component</fullName>
    </submittedName>
</protein>
<comment type="subcellular location">
    <subcellularLocation>
        <location evidence="1">Cytoplasm</location>
    </subcellularLocation>
</comment>
<dbReference type="InterPro" id="IPR004720">
    <property type="entry name" value="PTS_IIB_sorbose-sp"/>
</dbReference>
<evidence type="ECO:0000256" key="4">
    <source>
        <dbReference type="ARBA" id="ARBA00022597"/>
    </source>
</evidence>
<dbReference type="GO" id="GO:0009401">
    <property type="term" value="P:phosphoenolpyruvate-dependent sugar phosphotransferase system"/>
    <property type="evidence" value="ECO:0007669"/>
    <property type="project" value="UniProtKB-KW"/>
</dbReference>
<gene>
    <name evidence="9" type="ORF">MEBOL_002284</name>
</gene>
<evidence type="ECO:0000313" key="10">
    <source>
        <dbReference type="Proteomes" id="UP000217289"/>
    </source>
</evidence>
<evidence type="ECO:0000256" key="3">
    <source>
        <dbReference type="ARBA" id="ARBA00022490"/>
    </source>
</evidence>
<organism evidence="9 10">
    <name type="scientific">Melittangium boletus DSM 14713</name>
    <dbReference type="NCBI Taxonomy" id="1294270"/>
    <lineage>
        <taxon>Bacteria</taxon>
        <taxon>Pseudomonadati</taxon>
        <taxon>Myxococcota</taxon>
        <taxon>Myxococcia</taxon>
        <taxon>Myxococcales</taxon>
        <taxon>Cystobacterineae</taxon>
        <taxon>Archangiaceae</taxon>
        <taxon>Melittangium</taxon>
    </lineage>
</organism>
<keyword evidence="3" id="KW-0963">Cytoplasm</keyword>
<keyword evidence="2" id="KW-0813">Transport</keyword>
<dbReference type="OrthoDB" id="9788818at2"/>
<evidence type="ECO:0000313" key="9">
    <source>
        <dbReference type="EMBL" id="ATB28835.1"/>
    </source>
</evidence>
<evidence type="ECO:0000256" key="2">
    <source>
        <dbReference type="ARBA" id="ARBA00022448"/>
    </source>
</evidence>
<reference evidence="9 10" key="1">
    <citation type="submission" date="2017-06" db="EMBL/GenBank/DDBJ databases">
        <authorList>
            <person name="Kim H.J."/>
            <person name="Triplett B.A."/>
        </authorList>
    </citation>
    <scope>NUCLEOTIDE SEQUENCE [LARGE SCALE GENOMIC DNA]</scope>
    <source>
        <strain evidence="9 10">DSM 14713</strain>
    </source>
</reference>